<comment type="caution">
    <text evidence="2">The sequence shown here is derived from an EMBL/GenBank/DDBJ whole genome shotgun (WGS) entry which is preliminary data.</text>
</comment>
<name>A0AAN9A5R6_HALRR</name>
<evidence type="ECO:0000256" key="1">
    <source>
        <dbReference type="SAM" id="MobiDB-lite"/>
    </source>
</evidence>
<reference evidence="2 3" key="1">
    <citation type="submission" date="2023-11" db="EMBL/GenBank/DDBJ databases">
        <title>Halocaridina rubra genome assembly.</title>
        <authorList>
            <person name="Smith C."/>
        </authorList>
    </citation>
    <scope>NUCLEOTIDE SEQUENCE [LARGE SCALE GENOMIC DNA]</scope>
    <source>
        <strain evidence="2">EP-1</strain>
        <tissue evidence="2">Whole</tissue>
    </source>
</reference>
<feature type="region of interest" description="Disordered" evidence="1">
    <location>
        <begin position="22"/>
        <end position="60"/>
    </location>
</feature>
<feature type="non-terminal residue" evidence="2">
    <location>
        <position position="83"/>
    </location>
</feature>
<accession>A0AAN9A5R6</accession>
<keyword evidence="3" id="KW-1185">Reference proteome</keyword>
<dbReference type="AlphaFoldDB" id="A0AAN9A5R6"/>
<gene>
    <name evidence="2" type="ORF">SK128_014151</name>
</gene>
<dbReference type="EMBL" id="JAXCGZ010004568">
    <property type="protein sequence ID" value="KAK7081666.1"/>
    <property type="molecule type" value="Genomic_DNA"/>
</dbReference>
<feature type="compositionally biased region" description="Acidic residues" evidence="1">
    <location>
        <begin position="33"/>
        <end position="45"/>
    </location>
</feature>
<sequence length="83" mass="9241">MRSPGWKTLALSRVSLRTVGWKSNFFQGKPENPSDDINDESSNGDDDIKMRSTSVGDRKARLAQIKELGDKRGDPKGDGDWAF</sequence>
<feature type="compositionally biased region" description="Basic and acidic residues" evidence="1">
    <location>
        <begin position="46"/>
        <end position="60"/>
    </location>
</feature>
<dbReference type="Proteomes" id="UP001381693">
    <property type="component" value="Unassembled WGS sequence"/>
</dbReference>
<evidence type="ECO:0000313" key="3">
    <source>
        <dbReference type="Proteomes" id="UP001381693"/>
    </source>
</evidence>
<protein>
    <submittedName>
        <fullName evidence="2">Uncharacterized protein</fullName>
    </submittedName>
</protein>
<proteinExistence type="predicted"/>
<organism evidence="2 3">
    <name type="scientific">Halocaridina rubra</name>
    <name type="common">Hawaiian red shrimp</name>
    <dbReference type="NCBI Taxonomy" id="373956"/>
    <lineage>
        <taxon>Eukaryota</taxon>
        <taxon>Metazoa</taxon>
        <taxon>Ecdysozoa</taxon>
        <taxon>Arthropoda</taxon>
        <taxon>Crustacea</taxon>
        <taxon>Multicrustacea</taxon>
        <taxon>Malacostraca</taxon>
        <taxon>Eumalacostraca</taxon>
        <taxon>Eucarida</taxon>
        <taxon>Decapoda</taxon>
        <taxon>Pleocyemata</taxon>
        <taxon>Caridea</taxon>
        <taxon>Atyoidea</taxon>
        <taxon>Atyidae</taxon>
        <taxon>Halocaridina</taxon>
    </lineage>
</organism>
<evidence type="ECO:0000313" key="2">
    <source>
        <dbReference type="EMBL" id="KAK7081666.1"/>
    </source>
</evidence>